<dbReference type="RefSeq" id="WP_179818688.1">
    <property type="nucleotide sequence ID" value="NZ_JACCCO010000001.1"/>
</dbReference>
<name>A0A852UZL6_9ACTN</name>
<dbReference type="AlphaFoldDB" id="A0A852UZL6"/>
<dbReference type="InterPro" id="IPR002641">
    <property type="entry name" value="PNPLA_dom"/>
</dbReference>
<keyword evidence="1 4" id="KW-0378">Hydrolase</keyword>
<keyword evidence="2 4" id="KW-0442">Lipid degradation</keyword>
<evidence type="ECO:0000259" key="5">
    <source>
        <dbReference type="PROSITE" id="PS51635"/>
    </source>
</evidence>
<dbReference type="Gene3D" id="3.40.1090.10">
    <property type="entry name" value="Cytosolic phospholipase A2 catalytic domain"/>
    <property type="match status" value="2"/>
</dbReference>
<dbReference type="PANTHER" id="PTHR14226:SF57">
    <property type="entry name" value="BLR7027 PROTEIN"/>
    <property type="match status" value="1"/>
</dbReference>
<dbReference type="GO" id="GO:0016787">
    <property type="term" value="F:hydrolase activity"/>
    <property type="evidence" value="ECO:0007669"/>
    <property type="project" value="UniProtKB-UniRule"/>
</dbReference>
<dbReference type="Pfam" id="PF01734">
    <property type="entry name" value="Patatin"/>
    <property type="match status" value="1"/>
</dbReference>
<evidence type="ECO:0000256" key="1">
    <source>
        <dbReference type="ARBA" id="ARBA00022801"/>
    </source>
</evidence>
<gene>
    <name evidence="6" type="ORF">HDA43_001174</name>
</gene>
<dbReference type="PROSITE" id="PS51635">
    <property type="entry name" value="PNPLA"/>
    <property type="match status" value="1"/>
</dbReference>
<dbReference type="EMBL" id="JACCCO010000001">
    <property type="protein sequence ID" value="NYF39015.1"/>
    <property type="molecule type" value="Genomic_DNA"/>
</dbReference>
<sequence>MTRALVLGGGGIAGIAWEAGIVAGLREAGLDLGEAGLVVGTSAGSVVGALVATGADLESAVAAEADGTNGAGGTGAGTAARPAVDMEPVMAAFGLLYDPSLEPREARRRIGELALAAEGAARIESVGERLPVKEWPDRRLLITAVDAGTGEFTVWDRDSGAPLAAAVASSCAVPCVFAPVEIGGRRYMDGGVRSATNADLAAGSSAVVVLEPLAHFTPRTRYRDEIAELGGVPVAHVAPDEAAVAVFGADVLDPGLWKPAFEAGLAQAPAVADEVGRVWRA</sequence>
<dbReference type="GO" id="GO:0016042">
    <property type="term" value="P:lipid catabolic process"/>
    <property type="evidence" value="ECO:0007669"/>
    <property type="project" value="UniProtKB-UniRule"/>
</dbReference>
<dbReference type="SUPFAM" id="SSF52151">
    <property type="entry name" value="FabD/lysophospholipase-like"/>
    <property type="match status" value="1"/>
</dbReference>
<reference evidence="6 7" key="1">
    <citation type="submission" date="2020-07" db="EMBL/GenBank/DDBJ databases">
        <title>Sequencing the genomes of 1000 actinobacteria strains.</title>
        <authorList>
            <person name="Klenk H.-P."/>
        </authorList>
    </citation>
    <scope>NUCLEOTIDE SEQUENCE [LARGE SCALE GENOMIC DNA]</scope>
    <source>
        <strain evidence="6 7">DSM 45763</strain>
    </source>
</reference>
<keyword evidence="3 4" id="KW-0443">Lipid metabolism</keyword>
<feature type="short sequence motif" description="GXGXXG" evidence="4">
    <location>
        <begin position="9"/>
        <end position="14"/>
    </location>
</feature>
<comment type="caution">
    <text evidence="6">The sequence shown here is derived from an EMBL/GenBank/DDBJ whole genome shotgun (WGS) entry which is preliminary data.</text>
</comment>
<evidence type="ECO:0000256" key="3">
    <source>
        <dbReference type="ARBA" id="ARBA00023098"/>
    </source>
</evidence>
<dbReference type="PANTHER" id="PTHR14226">
    <property type="entry name" value="NEUROPATHY TARGET ESTERASE/SWISS CHEESE D.MELANOGASTER"/>
    <property type="match status" value="1"/>
</dbReference>
<proteinExistence type="predicted"/>
<organism evidence="6 7">
    <name type="scientific">Streptosporangium sandarakinum</name>
    <dbReference type="NCBI Taxonomy" id="1260955"/>
    <lineage>
        <taxon>Bacteria</taxon>
        <taxon>Bacillati</taxon>
        <taxon>Actinomycetota</taxon>
        <taxon>Actinomycetes</taxon>
        <taxon>Streptosporangiales</taxon>
        <taxon>Streptosporangiaceae</taxon>
        <taxon>Streptosporangium</taxon>
    </lineage>
</organism>
<keyword evidence="7" id="KW-1185">Reference proteome</keyword>
<evidence type="ECO:0000313" key="7">
    <source>
        <dbReference type="Proteomes" id="UP000576393"/>
    </source>
</evidence>
<dbReference type="Proteomes" id="UP000576393">
    <property type="component" value="Unassembled WGS sequence"/>
</dbReference>
<evidence type="ECO:0000313" key="6">
    <source>
        <dbReference type="EMBL" id="NYF39015.1"/>
    </source>
</evidence>
<accession>A0A852UZL6</accession>
<feature type="short sequence motif" description="DGA/G" evidence="4">
    <location>
        <begin position="189"/>
        <end position="191"/>
    </location>
</feature>
<evidence type="ECO:0000256" key="2">
    <source>
        <dbReference type="ARBA" id="ARBA00022963"/>
    </source>
</evidence>
<evidence type="ECO:0000256" key="4">
    <source>
        <dbReference type="PROSITE-ProRule" id="PRU01161"/>
    </source>
</evidence>
<feature type="active site" description="Proton acceptor" evidence="4">
    <location>
        <position position="189"/>
    </location>
</feature>
<dbReference type="InterPro" id="IPR016035">
    <property type="entry name" value="Acyl_Trfase/lysoPLipase"/>
</dbReference>
<feature type="domain" description="PNPLA" evidence="5">
    <location>
        <begin position="5"/>
        <end position="202"/>
    </location>
</feature>
<protein>
    <submittedName>
        <fullName evidence="6">NTE family protein</fullName>
    </submittedName>
</protein>
<dbReference type="InterPro" id="IPR050301">
    <property type="entry name" value="NTE"/>
</dbReference>
<feature type="active site" description="Nucleophile" evidence="4">
    <location>
        <position position="42"/>
    </location>
</feature>
<feature type="short sequence motif" description="GXSXG" evidence="4">
    <location>
        <begin position="40"/>
        <end position="44"/>
    </location>
</feature>